<dbReference type="GO" id="GO:0007155">
    <property type="term" value="P:cell adhesion"/>
    <property type="evidence" value="ECO:0007669"/>
    <property type="project" value="InterPro"/>
</dbReference>
<dbReference type="SUPFAM" id="SSF53807">
    <property type="entry name" value="Helical backbone' metal receptor"/>
    <property type="match status" value="1"/>
</dbReference>
<accession>A0A291RDE7</accession>
<protein>
    <submittedName>
        <fullName evidence="6">ABC transporter permease</fullName>
    </submittedName>
</protein>
<dbReference type="GO" id="GO:0030001">
    <property type="term" value="P:metal ion transport"/>
    <property type="evidence" value="ECO:0007669"/>
    <property type="project" value="InterPro"/>
</dbReference>
<gene>
    <name evidence="6" type="ORF">CRH09_03115</name>
</gene>
<dbReference type="Proteomes" id="UP000221961">
    <property type="component" value="Chromosome"/>
</dbReference>
<keyword evidence="2 5" id="KW-0813">Transport</keyword>
<keyword evidence="4" id="KW-0732">Signal</keyword>
<evidence type="ECO:0000256" key="4">
    <source>
        <dbReference type="ARBA" id="ARBA00022729"/>
    </source>
</evidence>
<evidence type="ECO:0000256" key="1">
    <source>
        <dbReference type="ARBA" id="ARBA00004196"/>
    </source>
</evidence>
<evidence type="ECO:0000256" key="2">
    <source>
        <dbReference type="ARBA" id="ARBA00022448"/>
    </source>
</evidence>
<dbReference type="AlphaFoldDB" id="A0A291RDE7"/>
<proteinExistence type="inferred from homology"/>
<dbReference type="InterPro" id="IPR050492">
    <property type="entry name" value="Bact_metal-bind_prot9"/>
</dbReference>
<dbReference type="EMBL" id="CP023778">
    <property type="protein sequence ID" value="ATL65357.1"/>
    <property type="molecule type" value="Genomic_DNA"/>
</dbReference>
<comment type="subcellular location">
    <subcellularLocation>
        <location evidence="1">Cell envelope</location>
    </subcellularLocation>
</comment>
<dbReference type="PROSITE" id="PS51257">
    <property type="entry name" value="PROKAR_LIPOPROTEIN"/>
    <property type="match status" value="1"/>
</dbReference>
<dbReference type="Pfam" id="PF01297">
    <property type="entry name" value="ZnuA"/>
    <property type="match status" value="1"/>
</dbReference>
<dbReference type="InterPro" id="IPR006128">
    <property type="entry name" value="Lipoprotein_PsaA-like"/>
</dbReference>
<comment type="similarity">
    <text evidence="5">Belongs to the bacterial solute-binding protein 9 family.</text>
</comment>
<sequence>MIRSSAVRSAVALGVLTVALTACGGAKNDSGRLTIVASTSVWGSIAAAIAGPDVRVESIIDNPADDPHSYSTTPSDAAKIHDAALVVLNGGGYDEFAQQAASGRGKPTIDAFATRVSTDDNEHVWYDTRTVDAVSTRIATTLGTLDAAHARDYVDRADAFRAQLKSIDAITAGLAAAHPRTPVLQTEPLAHYLLRAADADDRTPHAFAEAIEQGTDPAPAVVAAVRNMMTTKQVRALIYNIQTEDKTTRDIAAAARSAGVPVVEVTETLPRDTDYIRWQTANAQALAHALA</sequence>
<dbReference type="GO" id="GO:0046872">
    <property type="term" value="F:metal ion binding"/>
    <property type="evidence" value="ECO:0007669"/>
    <property type="project" value="UniProtKB-KW"/>
</dbReference>
<dbReference type="InterPro" id="IPR006127">
    <property type="entry name" value="ZnuA-like"/>
</dbReference>
<evidence type="ECO:0000313" key="7">
    <source>
        <dbReference type="Proteomes" id="UP000221961"/>
    </source>
</evidence>
<dbReference type="GeneID" id="88356424"/>
<organism evidence="6 7">
    <name type="scientific">Nocardia terpenica</name>
    <dbReference type="NCBI Taxonomy" id="455432"/>
    <lineage>
        <taxon>Bacteria</taxon>
        <taxon>Bacillati</taxon>
        <taxon>Actinomycetota</taxon>
        <taxon>Actinomycetes</taxon>
        <taxon>Mycobacteriales</taxon>
        <taxon>Nocardiaceae</taxon>
        <taxon>Nocardia</taxon>
    </lineage>
</organism>
<dbReference type="Gene3D" id="3.40.50.1980">
    <property type="entry name" value="Nitrogenase molybdenum iron protein domain"/>
    <property type="match status" value="2"/>
</dbReference>
<evidence type="ECO:0000313" key="6">
    <source>
        <dbReference type="EMBL" id="ATL65357.1"/>
    </source>
</evidence>
<dbReference type="PRINTS" id="PR00690">
    <property type="entry name" value="ADHESNFAMILY"/>
</dbReference>
<evidence type="ECO:0000256" key="5">
    <source>
        <dbReference type="RuleBase" id="RU003512"/>
    </source>
</evidence>
<dbReference type="KEGG" id="ntp:CRH09_03115"/>
<dbReference type="PANTHER" id="PTHR42953:SF1">
    <property type="entry name" value="METAL-BINDING PROTEIN HI_0362-RELATED"/>
    <property type="match status" value="1"/>
</dbReference>
<dbReference type="RefSeq" id="WP_098692651.1">
    <property type="nucleotide sequence ID" value="NZ_CP023778.1"/>
</dbReference>
<dbReference type="PANTHER" id="PTHR42953">
    <property type="entry name" value="HIGH-AFFINITY ZINC UPTAKE SYSTEM PROTEIN ZNUA-RELATED"/>
    <property type="match status" value="1"/>
</dbReference>
<evidence type="ECO:0000256" key="3">
    <source>
        <dbReference type="ARBA" id="ARBA00022723"/>
    </source>
</evidence>
<keyword evidence="3" id="KW-0479">Metal-binding</keyword>
<name>A0A291RDE7_9NOCA</name>
<dbReference type="GO" id="GO:0030313">
    <property type="term" value="C:cell envelope"/>
    <property type="evidence" value="ECO:0007669"/>
    <property type="project" value="UniProtKB-SubCell"/>
</dbReference>
<reference evidence="6 7" key="1">
    <citation type="submission" date="2017-10" db="EMBL/GenBank/DDBJ databases">
        <title>Comparative genomics between pathogenic Norcardia.</title>
        <authorList>
            <person name="Zeng L."/>
        </authorList>
    </citation>
    <scope>NUCLEOTIDE SEQUENCE [LARGE SCALE GENOMIC DNA]</scope>
    <source>
        <strain evidence="6 7">NC_YFY_NT001</strain>
    </source>
</reference>